<evidence type="ECO:0000313" key="3">
    <source>
        <dbReference type="Proteomes" id="UP000051530"/>
    </source>
</evidence>
<dbReference type="Proteomes" id="UP000051530">
    <property type="component" value="Unassembled WGS sequence"/>
</dbReference>
<keyword evidence="2" id="KW-0540">Nuclease</keyword>
<evidence type="ECO:0000256" key="1">
    <source>
        <dbReference type="SAM" id="MobiDB-lite"/>
    </source>
</evidence>
<gene>
    <name evidence="2" type="ORF">M153_3830002</name>
</gene>
<keyword evidence="2" id="KW-0269">Exonuclease</keyword>
<evidence type="ECO:0000313" key="2">
    <source>
        <dbReference type="EMBL" id="KRH94097.1"/>
    </source>
</evidence>
<comment type="caution">
    <text evidence="2">The sequence shown here is derived from an EMBL/GenBank/DDBJ whole genome shotgun (WGS) entry which is preliminary data.</text>
</comment>
<sequence length="348" mass="39797">FFKFHFLNFAPFINMDLKKLTVPGESLSDLSLLPSHNTYILEINDNKKICSSVLGYPQLINKLLLVNPMPNKIFYQSGDLIIGRVKKVINGKIRVAMGLCEGLLNVQSSDFKSYSYNPMNQSYNTLGQSYTTSIDQSTLSKQSYNTSIDQPTLSEQPTFSNQPTLSQQSSTTPIDQSTLSKQSYNTLSNQPTLSEQSYTTSMNQPTLSKQYNEKYSSTNLSQQSNNHIIHNLIQKDDLILAQIQKTNNRIKSLSANAKFYGLLTDGFIFDIPTDYINYGKLINKKIGLMLIKKRLFSKDDILYCVISKNNKIFINQRYVKILTNYFYDCFRSKTMIDHEQIEKIIDCL</sequence>
<dbReference type="EMBL" id="LGUB01000137">
    <property type="protein sequence ID" value="KRH94097.1"/>
    <property type="molecule type" value="Genomic_DNA"/>
</dbReference>
<dbReference type="SUPFAM" id="SSF110324">
    <property type="entry name" value="Ribosomal L27 protein-like"/>
    <property type="match status" value="1"/>
</dbReference>
<accession>A0A0R0M4R2</accession>
<reference evidence="2 3" key="1">
    <citation type="submission" date="2015-07" db="EMBL/GenBank/DDBJ databases">
        <title>The genome of Pseudoloma neurophilia, a relevant intracellular parasite of the zebrafish.</title>
        <authorList>
            <person name="Ndikumana S."/>
            <person name="Pelin A."/>
            <person name="Sanders J."/>
            <person name="Corradi N."/>
        </authorList>
    </citation>
    <scope>NUCLEOTIDE SEQUENCE [LARGE SCALE GENOMIC DNA]</scope>
    <source>
        <strain evidence="2 3">MK1</strain>
    </source>
</reference>
<dbReference type="Gene3D" id="2.40.50.100">
    <property type="match status" value="1"/>
</dbReference>
<protein>
    <submittedName>
        <fullName evidence="2">Exosome complex exonuclease rrp4</fullName>
    </submittedName>
</protein>
<feature type="region of interest" description="Disordered" evidence="1">
    <location>
        <begin position="144"/>
        <end position="176"/>
    </location>
</feature>
<keyword evidence="2" id="KW-0378">Hydrolase</keyword>
<keyword evidence="3" id="KW-1185">Reference proteome</keyword>
<dbReference type="OrthoDB" id="1650at2759"/>
<organism evidence="2 3">
    <name type="scientific">Pseudoloma neurophilia</name>
    <dbReference type="NCBI Taxonomy" id="146866"/>
    <lineage>
        <taxon>Eukaryota</taxon>
        <taxon>Fungi</taxon>
        <taxon>Fungi incertae sedis</taxon>
        <taxon>Microsporidia</taxon>
        <taxon>Pseudoloma</taxon>
    </lineage>
</organism>
<dbReference type="AlphaFoldDB" id="A0A0R0M4R2"/>
<dbReference type="VEuPathDB" id="MicrosporidiaDB:M153_3830002"/>
<dbReference type="GO" id="GO:0004527">
    <property type="term" value="F:exonuclease activity"/>
    <property type="evidence" value="ECO:0007669"/>
    <property type="project" value="UniProtKB-KW"/>
</dbReference>
<feature type="non-terminal residue" evidence="2">
    <location>
        <position position="1"/>
    </location>
</feature>
<proteinExistence type="predicted"/>
<name>A0A0R0M4R2_9MICR</name>